<reference evidence="1" key="1">
    <citation type="submission" date="2024-08" db="EMBL/GenBank/DDBJ databases">
        <authorList>
            <person name="Chaddad Z."/>
            <person name="Lamrabet M."/>
            <person name="Bouhnik O."/>
            <person name="Alami S."/>
            <person name="Wipf D."/>
            <person name="Courty P.E."/>
            <person name="Missbah El Idrissi M."/>
        </authorList>
    </citation>
    <scope>NUCLEOTIDE SEQUENCE</scope>
    <source>
        <strain evidence="1">LLZ17</strain>
    </source>
</reference>
<dbReference type="EMBL" id="CP165734">
    <property type="protein sequence ID" value="XDV56916.1"/>
    <property type="molecule type" value="Genomic_DNA"/>
</dbReference>
<evidence type="ECO:0000313" key="1">
    <source>
        <dbReference type="EMBL" id="XDV56916.1"/>
    </source>
</evidence>
<organism evidence="1">
    <name type="scientific">Bradyrhizobium sp. LLZ17</name>
    <dbReference type="NCBI Taxonomy" id="3239388"/>
    <lineage>
        <taxon>Bacteria</taxon>
        <taxon>Pseudomonadati</taxon>
        <taxon>Pseudomonadota</taxon>
        <taxon>Alphaproteobacteria</taxon>
        <taxon>Hyphomicrobiales</taxon>
        <taxon>Nitrobacteraceae</taxon>
        <taxon>Bradyrhizobium</taxon>
    </lineage>
</organism>
<dbReference type="RefSeq" id="WP_369721352.1">
    <property type="nucleotide sequence ID" value="NZ_CP165734.1"/>
</dbReference>
<dbReference type="AlphaFoldDB" id="A0AB39XJ83"/>
<sequence>MPDSQGLQRSSRAKGKGAEHIAGDCILLGAKDFASDGADYGDDIARAQASVPGGRAMIINFTVKARVASRAGASAYLKQPGDAVIVDRSGPRWLILSCPCGCGAELPVNLDRRAGPAWRLYESPKGTSVYPSVWRDTDCQSHFIILRDKILLFGPRGDDWWFDEEEISETELLDRVLETLSAPERSVEEIADQIAGSVPWDVMRCCRKLCRKGKAIEGTGQSKGRFRRL</sequence>
<dbReference type="InterPro" id="IPR045384">
    <property type="entry name" value="DUF6527"/>
</dbReference>
<dbReference type="Pfam" id="PF20137">
    <property type="entry name" value="BubE"/>
    <property type="match status" value="1"/>
</dbReference>
<protein>
    <submittedName>
        <fullName evidence="1">DUF6527 family protein</fullName>
    </submittedName>
</protein>
<accession>A0AB39XJ83</accession>
<proteinExistence type="predicted"/>
<gene>
    <name evidence="1" type="ORF">AB8Z38_30690</name>
</gene>
<name>A0AB39XJ83_9BRAD</name>